<keyword evidence="3" id="KW-1185">Reference proteome</keyword>
<dbReference type="OrthoDB" id="5413827at2759"/>
<protein>
    <recommendedName>
        <fullName evidence="1">DUF7730 domain-containing protein</fullName>
    </recommendedName>
</protein>
<dbReference type="PANTHER" id="PTHR38790">
    <property type="entry name" value="2EXR DOMAIN-CONTAINING PROTEIN-RELATED"/>
    <property type="match status" value="1"/>
</dbReference>
<reference evidence="2 3" key="1">
    <citation type="submission" date="2016-07" db="EMBL/GenBank/DDBJ databases">
        <title>Pervasive Adenine N6-methylation of Active Genes in Fungi.</title>
        <authorList>
            <consortium name="DOE Joint Genome Institute"/>
            <person name="Mondo S.J."/>
            <person name="Dannebaum R.O."/>
            <person name="Kuo R.C."/>
            <person name="Labutti K."/>
            <person name="Haridas S."/>
            <person name="Kuo A."/>
            <person name="Salamov A."/>
            <person name="Ahrendt S.R."/>
            <person name="Lipzen A."/>
            <person name="Sullivan W."/>
            <person name="Andreopoulos W.B."/>
            <person name="Clum A."/>
            <person name="Lindquist E."/>
            <person name="Daum C."/>
            <person name="Ramamoorthy G.K."/>
            <person name="Gryganskyi A."/>
            <person name="Culley D."/>
            <person name="Magnuson J.K."/>
            <person name="James T.Y."/>
            <person name="O'Malley M.A."/>
            <person name="Stajich J.E."/>
            <person name="Spatafora J.W."/>
            <person name="Visel A."/>
            <person name="Grigoriev I.V."/>
        </authorList>
    </citation>
    <scope>NUCLEOTIDE SEQUENCE [LARGE SCALE GENOMIC DNA]</scope>
    <source>
        <strain evidence="2 3">CBS 115471</strain>
    </source>
</reference>
<proteinExistence type="predicted"/>
<evidence type="ECO:0000313" key="3">
    <source>
        <dbReference type="Proteomes" id="UP000193144"/>
    </source>
</evidence>
<dbReference type="Pfam" id="PF24864">
    <property type="entry name" value="DUF7730"/>
    <property type="match status" value="1"/>
</dbReference>
<organism evidence="2 3">
    <name type="scientific">Clohesyomyces aquaticus</name>
    <dbReference type="NCBI Taxonomy" id="1231657"/>
    <lineage>
        <taxon>Eukaryota</taxon>
        <taxon>Fungi</taxon>
        <taxon>Dikarya</taxon>
        <taxon>Ascomycota</taxon>
        <taxon>Pezizomycotina</taxon>
        <taxon>Dothideomycetes</taxon>
        <taxon>Pleosporomycetidae</taxon>
        <taxon>Pleosporales</taxon>
        <taxon>Lindgomycetaceae</taxon>
        <taxon>Clohesyomyces</taxon>
    </lineage>
</organism>
<dbReference type="EMBL" id="MCFA01000033">
    <property type="protein sequence ID" value="ORY14377.1"/>
    <property type="molecule type" value="Genomic_DNA"/>
</dbReference>
<dbReference type="InterPro" id="IPR056632">
    <property type="entry name" value="DUF7730"/>
</dbReference>
<evidence type="ECO:0000259" key="1">
    <source>
        <dbReference type="Pfam" id="PF24864"/>
    </source>
</evidence>
<feature type="domain" description="DUF7730" evidence="1">
    <location>
        <begin position="10"/>
        <end position="178"/>
    </location>
</feature>
<accession>A0A1Y1ZWD4</accession>
<gene>
    <name evidence="2" type="ORF">BCR34DRAFT_585781</name>
</gene>
<sequence length="211" mass="24221">MYATQQNIIQSPLLRLPAEIRNQIWTYAYSHLVIHPIRVPYSRTREVRYATCRQSDIIQNRYTWTVQGKNLEGFDPNLGRDIVAGPRFSCDCSLYIPSKKSKPKFSLLSQPKIPPAFAMPLVCKQFYYEASHVIFSTGIFSFKDSRNLVAFASSPESQVPNVQQISLEWLNTELWSATALSHDVLKRFRSLQGYIYTQTYKDVTANHGSTT</sequence>
<name>A0A1Y1ZWD4_9PLEO</name>
<dbReference type="Proteomes" id="UP000193144">
    <property type="component" value="Unassembled WGS sequence"/>
</dbReference>
<evidence type="ECO:0000313" key="2">
    <source>
        <dbReference type="EMBL" id="ORY14377.1"/>
    </source>
</evidence>
<dbReference type="AlphaFoldDB" id="A0A1Y1ZWD4"/>
<comment type="caution">
    <text evidence="2">The sequence shown here is derived from an EMBL/GenBank/DDBJ whole genome shotgun (WGS) entry which is preliminary data.</text>
</comment>